<organism evidence="2 3">
    <name type="scientific">Mucuna pruriens</name>
    <name type="common">Velvet bean</name>
    <name type="synonym">Dolichos pruriens</name>
    <dbReference type="NCBI Taxonomy" id="157652"/>
    <lineage>
        <taxon>Eukaryota</taxon>
        <taxon>Viridiplantae</taxon>
        <taxon>Streptophyta</taxon>
        <taxon>Embryophyta</taxon>
        <taxon>Tracheophyta</taxon>
        <taxon>Spermatophyta</taxon>
        <taxon>Magnoliopsida</taxon>
        <taxon>eudicotyledons</taxon>
        <taxon>Gunneridae</taxon>
        <taxon>Pentapetalae</taxon>
        <taxon>rosids</taxon>
        <taxon>fabids</taxon>
        <taxon>Fabales</taxon>
        <taxon>Fabaceae</taxon>
        <taxon>Papilionoideae</taxon>
        <taxon>50 kb inversion clade</taxon>
        <taxon>NPAAA clade</taxon>
        <taxon>indigoferoid/millettioid clade</taxon>
        <taxon>Phaseoleae</taxon>
        <taxon>Mucuna</taxon>
    </lineage>
</organism>
<evidence type="ECO:0000313" key="3">
    <source>
        <dbReference type="Proteomes" id="UP000257109"/>
    </source>
</evidence>
<sequence length="64" mass="7354">METRSLVLRMRQAYVKTFANKSLRAHSCPSQNQDLERGGPKTSASKNKILREVVQRPPRKKSRS</sequence>
<dbReference type="Proteomes" id="UP000257109">
    <property type="component" value="Unassembled WGS sequence"/>
</dbReference>
<name>A0A371GQ22_MUCPR</name>
<dbReference type="EMBL" id="QJKJ01004815">
    <property type="protein sequence ID" value="RDX92651.1"/>
    <property type="molecule type" value="Genomic_DNA"/>
</dbReference>
<reference evidence="2" key="1">
    <citation type="submission" date="2018-05" db="EMBL/GenBank/DDBJ databases">
        <title>Draft genome of Mucuna pruriens seed.</title>
        <authorList>
            <person name="Nnadi N.E."/>
            <person name="Vos R."/>
            <person name="Hasami M.H."/>
            <person name="Devisetty U.K."/>
            <person name="Aguiy J.C."/>
        </authorList>
    </citation>
    <scope>NUCLEOTIDE SEQUENCE [LARGE SCALE GENOMIC DNA]</scope>
    <source>
        <strain evidence="2">JCA_2017</strain>
    </source>
</reference>
<accession>A0A371GQ22</accession>
<keyword evidence="3" id="KW-1185">Reference proteome</keyword>
<evidence type="ECO:0000313" key="2">
    <source>
        <dbReference type="EMBL" id="RDX92651.1"/>
    </source>
</evidence>
<dbReference type="AlphaFoldDB" id="A0A371GQ22"/>
<comment type="caution">
    <text evidence="2">The sequence shown here is derived from an EMBL/GenBank/DDBJ whole genome shotgun (WGS) entry which is preliminary data.</text>
</comment>
<proteinExistence type="predicted"/>
<feature type="region of interest" description="Disordered" evidence="1">
    <location>
        <begin position="23"/>
        <end position="64"/>
    </location>
</feature>
<feature type="non-terminal residue" evidence="2">
    <location>
        <position position="1"/>
    </location>
</feature>
<protein>
    <submittedName>
        <fullName evidence="2">Uncharacterized protein</fullName>
    </submittedName>
</protein>
<gene>
    <name evidence="2" type="ORF">CR513_25181</name>
</gene>
<evidence type="ECO:0000256" key="1">
    <source>
        <dbReference type="SAM" id="MobiDB-lite"/>
    </source>
</evidence>